<dbReference type="AlphaFoldDB" id="A0AA40FTJ6"/>
<keyword evidence="2" id="KW-1185">Reference proteome</keyword>
<comment type="caution">
    <text evidence="1">The sequence shown here is derived from an EMBL/GenBank/DDBJ whole genome shotgun (WGS) entry which is preliminary data.</text>
</comment>
<reference evidence="1" key="1">
    <citation type="submission" date="2021-10" db="EMBL/GenBank/DDBJ databases">
        <title>Melipona bicolor Genome sequencing and assembly.</title>
        <authorList>
            <person name="Araujo N.S."/>
            <person name="Arias M.C."/>
        </authorList>
    </citation>
    <scope>NUCLEOTIDE SEQUENCE</scope>
    <source>
        <strain evidence="1">USP_2M_L1-L4_2017</strain>
        <tissue evidence="1">Whole body</tissue>
    </source>
</reference>
<evidence type="ECO:0000313" key="1">
    <source>
        <dbReference type="EMBL" id="KAK1125100.1"/>
    </source>
</evidence>
<dbReference type="Proteomes" id="UP001177670">
    <property type="component" value="Unassembled WGS sequence"/>
</dbReference>
<gene>
    <name evidence="1" type="ORF">K0M31_006438</name>
</gene>
<sequence length="173" mass="19329">MEFIFNRAVEPNTLSLSQLPKILSRFPQSGLPALNEIIAERVLFAYGKKTEMPFCRRCPCVEPENRRVCGLPLLSQQSQKDRLKRCAHPLAGSSSPLLLLLLLSLPVDQNGQGCSSLSTTGQRDEKKGHGSLVKEFYDLEREHLLVDLFNGSPATSLFSLAESRCFDKPRFHG</sequence>
<accession>A0AA40FTJ6</accession>
<dbReference type="EMBL" id="JAHYIQ010000017">
    <property type="protein sequence ID" value="KAK1125100.1"/>
    <property type="molecule type" value="Genomic_DNA"/>
</dbReference>
<organism evidence="1 2">
    <name type="scientific">Melipona bicolor</name>
    <dbReference type="NCBI Taxonomy" id="60889"/>
    <lineage>
        <taxon>Eukaryota</taxon>
        <taxon>Metazoa</taxon>
        <taxon>Ecdysozoa</taxon>
        <taxon>Arthropoda</taxon>
        <taxon>Hexapoda</taxon>
        <taxon>Insecta</taxon>
        <taxon>Pterygota</taxon>
        <taxon>Neoptera</taxon>
        <taxon>Endopterygota</taxon>
        <taxon>Hymenoptera</taxon>
        <taxon>Apocrita</taxon>
        <taxon>Aculeata</taxon>
        <taxon>Apoidea</taxon>
        <taxon>Anthophila</taxon>
        <taxon>Apidae</taxon>
        <taxon>Melipona</taxon>
    </lineage>
</organism>
<protein>
    <submittedName>
        <fullName evidence="1">Uncharacterized protein</fullName>
    </submittedName>
</protein>
<name>A0AA40FTJ6_9HYME</name>
<evidence type="ECO:0000313" key="2">
    <source>
        <dbReference type="Proteomes" id="UP001177670"/>
    </source>
</evidence>
<proteinExistence type="predicted"/>